<dbReference type="RefSeq" id="WP_223705178.1">
    <property type="nucleotide sequence ID" value="NZ_JAINUY010000002.1"/>
</dbReference>
<dbReference type="AlphaFoldDB" id="A0A9X1H9L3"/>
<dbReference type="Pfam" id="PF13585">
    <property type="entry name" value="CHU_C"/>
    <property type="match status" value="1"/>
</dbReference>
<protein>
    <submittedName>
        <fullName evidence="3">Gliding motility-associated C-terminal domain-containing protein</fullName>
    </submittedName>
</protein>
<gene>
    <name evidence="3" type="ORF">K6T82_06760</name>
</gene>
<accession>A0A9X1H9L3</accession>
<reference evidence="3 4" key="1">
    <citation type="journal article" date="2023" name="Antonie Van Leeuwenhoek">
        <title>Flavobacterium potami sp. nov., a multi-metal resistance genes harbouring bacterium isolated from shallow river silt.</title>
        <authorList>
            <person name="Li S."/>
            <person name="Mao S."/>
            <person name="Mu W."/>
            <person name="Guo B."/>
            <person name="Li C."/>
            <person name="Zhu Q."/>
            <person name="Hou X."/>
            <person name="Zhao Y."/>
            <person name="Wei S."/>
            <person name="Liu H."/>
            <person name="Liu A."/>
        </authorList>
    </citation>
    <scope>NUCLEOTIDE SEQUENCE [LARGE SCALE GENOMIC DNA]</scope>
    <source>
        <strain evidence="3 4">17A</strain>
    </source>
</reference>
<evidence type="ECO:0000313" key="3">
    <source>
        <dbReference type="EMBL" id="MBZ4034459.1"/>
    </source>
</evidence>
<evidence type="ECO:0000256" key="1">
    <source>
        <dbReference type="SAM" id="SignalP"/>
    </source>
</evidence>
<feature type="chain" id="PRO_5040731453" evidence="1">
    <location>
        <begin position="28"/>
        <end position="877"/>
    </location>
</feature>
<dbReference type="EMBL" id="JAINUY010000002">
    <property type="protein sequence ID" value="MBZ4034459.1"/>
    <property type="molecule type" value="Genomic_DNA"/>
</dbReference>
<keyword evidence="1" id="KW-0732">Signal</keyword>
<proteinExistence type="predicted"/>
<dbReference type="InterPro" id="IPR044023">
    <property type="entry name" value="Ig_7"/>
</dbReference>
<sequence length="877" mass="94810">MAKNYFNFLHFVLFFIFFTILPTQINAQCAGTDAQKIICDIENPANETLSLFSLLGGSPTPGGTWSGESNLKILDPTTGILHPQLITRGGTYRYTYTVPATSGCTNNKAVVTLTIGAFQGVGSQATVCNDSNFFNLFTAFDSNSMSPHSNGRWTDVNGRTLTNPSIYIGDITEKTTLQYTYTVPPVLACSTAEKSTTVFVTILIAPKPGTPENLDLCGTTDLAGYTNLDLDGQLTDQDKGGIWTGPGLTSDTDHNVNLKELFDISGPGEYTFTYKVLAVPDNYICKDKSSDVVITLEKRIDFTGSKIVATKDICESEISTATYSAKITEGPDGIPNGEYIVTFNVNGPVSGSEDVRVICVNGELNFHIRSAYFQQVGKSTITVTNIVQVAGKKLCTNIFSPFSTDLNVYPLPRLNGATITSTPTCQNKAGLMQINAPQLLDGNYRITYNINGDNIATGETAIIKAESGKASFEVPRNLNVKSGLSVITILNIVNITNPSPQCSNTANVAGNLIINPLPNATTVSVAVNNYCLNDPVSVAVSGLGNLTNVKISYTLSDSNSAALQTVTQVVTNGRIDFIIPAGLLLNSGNTKITLLNLTNMVTDCDSDLINVSDDFIINPIPVAPIATDQKFCKVDEAAIANLEPKGSQYKWYNSATSTTPLAATYILKTEDYYLRETSAAGCISEATKISVIVYDTAAPVMNDTPDFCGLANPTVQDLSNKTNVAGTVAWYDAVNGNLLPSSTPLVHHVTYYGYDLDGNTNCLSVNHIEVVVSLQDCDTSQYDFFVPDGFSPNGDNVNDTFRIPDIEFLYPNYTLEIYNRYGNGMYKGDKNKPAWDGMNYEQSGIAGGIAPNGVYFYVLHFNKDNKPPQQGRLYLNR</sequence>
<dbReference type="NCBIfam" id="TIGR04131">
    <property type="entry name" value="Bac_Flav_CTERM"/>
    <property type="match status" value="1"/>
</dbReference>
<evidence type="ECO:0000313" key="4">
    <source>
        <dbReference type="Proteomes" id="UP001139366"/>
    </source>
</evidence>
<comment type="caution">
    <text evidence="3">The sequence shown here is derived from an EMBL/GenBank/DDBJ whole genome shotgun (WGS) entry which is preliminary data.</text>
</comment>
<dbReference type="InterPro" id="IPR026341">
    <property type="entry name" value="T9SS_type_B"/>
</dbReference>
<feature type="signal peptide" evidence="1">
    <location>
        <begin position="1"/>
        <end position="27"/>
    </location>
</feature>
<dbReference type="Pfam" id="PF19081">
    <property type="entry name" value="Ig_7"/>
    <property type="match status" value="1"/>
</dbReference>
<feature type="domain" description="Ig-like" evidence="2">
    <location>
        <begin position="621"/>
        <end position="693"/>
    </location>
</feature>
<evidence type="ECO:0000259" key="2">
    <source>
        <dbReference type="Pfam" id="PF19081"/>
    </source>
</evidence>
<keyword evidence="4" id="KW-1185">Reference proteome</keyword>
<organism evidence="3 4">
    <name type="scientific">Flavobacterium potami</name>
    <dbReference type="NCBI Taxonomy" id="2872310"/>
    <lineage>
        <taxon>Bacteria</taxon>
        <taxon>Pseudomonadati</taxon>
        <taxon>Bacteroidota</taxon>
        <taxon>Flavobacteriia</taxon>
        <taxon>Flavobacteriales</taxon>
        <taxon>Flavobacteriaceae</taxon>
        <taxon>Flavobacterium</taxon>
    </lineage>
</organism>
<name>A0A9X1H9L3_9FLAO</name>
<dbReference type="Proteomes" id="UP001139366">
    <property type="component" value="Unassembled WGS sequence"/>
</dbReference>